<dbReference type="Proteomes" id="UP001634393">
    <property type="component" value="Unassembled WGS sequence"/>
</dbReference>
<comment type="caution">
    <text evidence="1">The sequence shown here is derived from an EMBL/GenBank/DDBJ whole genome shotgun (WGS) entry which is preliminary data.</text>
</comment>
<gene>
    <name evidence="1" type="ORF">ACJIZ3_009886</name>
</gene>
<evidence type="ECO:0000313" key="1">
    <source>
        <dbReference type="EMBL" id="KAL3835150.1"/>
    </source>
</evidence>
<dbReference type="Gene3D" id="1.20.5.1500">
    <property type="match status" value="1"/>
</dbReference>
<name>A0ABD3TFA5_9LAMI</name>
<organism evidence="1 2">
    <name type="scientific">Penstemon smallii</name>
    <dbReference type="NCBI Taxonomy" id="265156"/>
    <lineage>
        <taxon>Eukaryota</taxon>
        <taxon>Viridiplantae</taxon>
        <taxon>Streptophyta</taxon>
        <taxon>Embryophyta</taxon>
        <taxon>Tracheophyta</taxon>
        <taxon>Spermatophyta</taxon>
        <taxon>Magnoliopsida</taxon>
        <taxon>eudicotyledons</taxon>
        <taxon>Gunneridae</taxon>
        <taxon>Pentapetalae</taxon>
        <taxon>asterids</taxon>
        <taxon>lamiids</taxon>
        <taxon>Lamiales</taxon>
        <taxon>Plantaginaceae</taxon>
        <taxon>Cheloneae</taxon>
        <taxon>Penstemon</taxon>
    </lineage>
</organism>
<keyword evidence="2" id="KW-1185">Reference proteome</keyword>
<protein>
    <submittedName>
        <fullName evidence="1">Uncharacterized protein</fullName>
    </submittedName>
</protein>
<accession>A0ABD3TFA5</accession>
<sequence>MPCRNNTGNKLQNLAAKLIDLLQNLSSNEFISDYIMNFLLPHLLMSYASLCFNTQHDDLEVKLLEEMAALEAKYQKMYHGKISVRERFVASMMSFCIFPSLHRQSKNT</sequence>
<proteinExistence type="predicted"/>
<evidence type="ECO:0000313" key="2">
    <source>
        <dbReference type="Proteomes" id="UP001634393"/>
    </source>
</evidence>
<dbReference type="AlphaFoldDB" id="A0ABD3TFA5"/>
<reference evidence="1 2" key="1">
    <citation type="submission" date="2024-12" db="EMBL/GenBank/DDBJ databases">
        <title>The unique morphological basis and parallel evolutionary history of personate flowers in Penstemon.</title>
        <authorList>
            <person name="Depatie T.H."/>
            <person name="Wessinger C.A."/>
        </authorList>
    </citation>
    <scope>NUCLEOTIDE SEQUENCE [LARGE SCALE GENOMIC DNA]</scope>
    <source>
        <strain evidence="1">WTNN_2</strain>
        <tissue evidence="1">Leaf</tissue>
    </source>
</reference>
<dbReference type="EMBL" id="JBJXBP010000004">
    <property type="protein sequence ID" value="KAL3835150.1"/>
    <property type="molecule type" value="Genomic_DNA"/>
</dbReference>